<evidence type="ECO:0000313" key="2">
    <source>
        <dbReference type="Proteomes" id="UP001239111"/>
    </source>
</evidence>
<evidence type="ECO:0000313" key="1">
    <source>
        <dbReference type="EMBL" id="KAJ8666381.1"/>
    </source>
</evidence>
<dbReference type="Proteomes" id="UP001239111">
    <property type="component" value="Chromosome 4"/>
</dbReference>
<reference evidence="1" key="1">
    <citation type="submission" date="2023-04" db="EMBL/GenBank/DDBJ databases">
        <title>A chromosome-level genome assembly of the parasitoid wasp Eretmocerus hayati.</title>
        <authorList>
            <person name="Zhong Y."/>
            <person name="Liu S."/>
            <person name="Liu Y."/>
        </authorList>
    </citation>
    <scope>NUCLEOTIDE SEQUENCE</scope>
    <source>
        <strain evidence="1">ZJU_SS_LIU_2023</strain>
    </source>
</reference>
<keyword evidence="2" id="KW-1185">Reference proteome</keyword>
<gene>
    <name evidence="1" type="ORF">QAD02_008043</name>
</gene>
<name>A0ACC2N5M0_9HYME</name>
<comment type="caution">
    <text evidence="1">The sequence shown here is derived from an EMBL/GenBank/DDBJ whole genome shotgun (WGS) entry which is preliminary data.</text>
</comment>
<sequence length="268" mass="30631">MNPFDGVMLHHALVSCYMNVNKVNDSGHGPVLVATVHGKVKNFQLLIEWGATFGILEDHNNGAPSVLAHILRHKQTQLLTILFSARVVFTKNQMKIFEGNFVVLDLMTLLNRSWRANCFNQTLTGEIMFLVGSGYRITENNLRWLKENIFQCENRMLNCTHELELLRKYALTGQLSLDDLFGGEKIARYCNNFVVTRFNSTNVVELFPTYCHRLQKSLALANEKYKLMIKASTNLARIIPAAISDHYSICMLIVGYLNMKDLRCLERV</sequence>
<protein>
    <submittedName>
        <fullName evidence="1">Uncharacterized protein</fullName>
    </submittedName>
</protein>
<dbReference type="EMBL" id="CM056744">
    <property type="protein sequence ID" value="KAJ8666381.1"/>
    <property type="molecule type" value="Genomic_DNA"/>
</dbReference>
<organism evidence="1 2">
    <name type="scientific">Eretmocerus hayati</name>
    <dbReference type="NCBI Taxonomy" id="131215"/>
    <lineage>
        <taxon>Eukaryota</taxon>
        <taxon>Metazoa</taxon>
        <taxon>Ecdysozoa</taxon>
        <taxon>Arthropoda</taxon>
        <taxon>Hexapoda</taxon>
        <taxon>Insecta</taxon>
        <taxon>Pterygota</taxon>
        <taxon>Neoptera</taxon>
        <taxon>Endopterygota</taxon>
        <taxon>Hymenoptera</taxon>
        <taxon>Apocrita</taxon>
        <taxon>Proctotrupomorpha</taxon>
        <taxon>Chalcidoidea</taxon>
        <taxon>Aphelinidae</taxon>
        <taxon>Aphelininae</taxon>
        <taxon>Eretmocerus</taxon>
    </lineage>
</organism>
<accession>A0ACC2N5M0</accession>
<proteinExistence type="predicted"/>